<comment type="caution">
    <text evidence="1">The sequence shown here is derived from an EMBL/GenBank/DDBJ whole genome shotgun (WGS) entry which is preliminary data.</text>
</comment>
<reference evidence="1 2" key="1">
    <citation type="submission" date="2019-02" db="EMBL/GenBank/DDBJ databases">
        <title>Genomic Encyclopedia of Type Strains, Phase IV (KMG-IV): sequencing the most valuable type-strain genomes for metagenomic binning, comparative biology and taxonomic classification.</title>
        <authorList>
            <person name="Goeker M."/>
        </authorList>
    </citation>
    <scope>NUCLEOTIDE SEQUENCE [LARGE SCALE GENOMIC DNA]</scope>
    <source>
        <strain evidence="1 2">DSM 45622</strain>
    </source>
</reference>
<evidence type="ECO:0000313" key="1">
    <source>
        <dbReference type="EMBL" id="RZS79945.1"/>
    </source>
</evidence>
<dbReference type="AlphaFoldDB" id="A0A4Q7NAQ9"/>
<organism evidence="1 2">
    <name type="scientific">Motilibacter rhizosphaerae</name>
    <dbReference type="NCBI Taxonomy" id="598652"/>
    <lineage>
        <taxon>Bacteria</taxon>
        <taxon>Bacillati</taxon>
        <taxon>Actinomycetota</taxon>
        <taxon>Actinomycetes</taxon>
        <taxon>Motilibacterales</taxon>
        <taxon>Motilibacteraceae</taxon>
        <taxon>Motilibacter</taxon>
    </lineage>
</organism>
<keyword evidence="2" id="KW-1185">Reference proteome</keyword>
<evidence type="ECO:0000313" key="2">
    <source>
        <dbReference type="Proteomes" id="UP000293638"/>
    </source>
</evidence>
<dbReference type="Proteomes" id="UP000293638">
    <property type="component" value="Unassembled WGS sequence"/>
</dbReference>
<sequence>MLRWTLGLAVESGVMAEHQHLPRLPQLPPEDQPPAPCPLPQGWAALARAAGRPTDAPAGWWRA</sequence>
<protein>
    <submittedName>
        <fullName evidence="1">Uncharacterized protein</fullName>
    </submittedName>
</protein>
<name>A0A4Q7NAQ9_9ACTN</name>
<proteinExistence type="predicted"/>
<gene>
    <name evidence="1" type="ORF">EV189_3424</name>
</gene>
<dbReference type="EMBL" id="SGXD01000005">
    <property type="protein sequence ID" value="RZS79945.1"/>
    <property type="molecule type" value="Genomic_DNA"/>
</dbReference>
<accession>A0A4Q7NAQ9</accession>